<dbReference type="InterPro" id="IPR002616">
    <property type="entry name" value="tRNA_ribo_trans-like"/>
</dbReference>
<dbReference type="InterPro" id="IPR004803">
    <property type="entry name" value="TGT"/>
</dbReference>
<organism evidence="5">
    <name type="scientific">Vecturithrix granuli</name>
    <dbReference type="NCBI Taxonomy" id="1499967"/>
    <lineage>
        <taxon>Bacteria</taxon>
        <taxon>Candidatus Moduliflexota</taxon>
        <taxon>Candidatus Vecturitrichia</taxon>
        <taxon>Candidatus Vecturitrichales</taxon>
        <taxon>Candidatus Vecturitrichaceae</taxon>
        <taxon>Candidatus Vecturithrix</taxon>
    </lineage>
</organism>
<dbReference type="InterPro" id="IPR050076">
    <property type="entry name" value="ArchSynthase1/Queuine_TRR"/>
</dbReference>
<reference evidence="5" key="1">
    <citation type="journal article" date="2015" name="PeerJ">
        <title>First genomic representation of candidate bacterial phylum KSB3 points to enhanced environmental sensing as a trigger of wastewater bulking.</title>
        <authorList>
            <person name="Sekiguchi Y."/>
            <person name="Ohashi A."/>
            <person name="Parks D.H."/>
            <person name="Yamauchi T."/>
            <person name="Tyson G.W."/>
            <person name="Hugenholtz P."/>
        </authorList>
    </citation>
    <scope>NUCLEOTIDE SEQUENCE [LARGE SCALE GENOMIC DNA]</scope>
</reference>
<evidence type="ECO:0000256" key="1">
    <source>
        <dbReference type="ARBA" id="ARBA00022676"/>
    </source>
</evidence>
<sequence>MQFTITAESQGSRVRAAEFQTSRNVLHTPCFMPVGTHGAVNGITPQILLDMGAEILVSNAFRLSEHPGKAILSKFENLHEFMAWPYTILTDSGGFQSRLREHAITEKGIQFYDEKAHEIWTPEDAIDMQSVLGSDFVMPLDICADLPTTYPIAREAMERTLRWAVRCKKAFKARPGQILFGIVQGAVYPDLRQQCVDALEQIGFPAYAIGGLNVGETPQEYLATLTTTTALLPREKLRYIMGVGRPEAMLEAVNAGVDIMDSIIPTKYAREKTLFTYRGTINLGKNRKYRKDKYPIDPNCDCYTCRHVSRAYLHHLYQTTTTTAHVYAAIHNIHFCVRLLQNARKAIVEQRFEQFYAEFMNNYTNDD</sequence>
<dbReference type="GO" id="GO:0008479">
    <property type="term" value="F:tRNA-guanosine(34) queuine transglycosylase activity"/>
    <property type="evidence" value="ECO:0007669"/>
    <property type="project" value="InterPro"/>
</dbReference>
<evidence type="ECO:0000259" key="4">
    <source>
        <dbReference type="Pfam" id="PF01702"/>
    </source>
</evidence>
<evidence type="ECO:0000256" key="3">
    <source>
        <dbReference type="ARBA" id="ARBA00022694"/>
    </source>
</evidence>
<dbReference type="eggNOG" id="COG0343">
    <property type="taxonomic scope" value="Bacteria"/>
</dbReference>
<keyword evidence="6" id="KW-1185">Reference proteome</keyword>
<dbReference type="STRING" id="1499967.U27_05343"/>
<dbReference type="InterPro" id="IPR036511">
    <property type="entry name" value="TGT-like_sf"/>
</dbReference>
<dbReference type="GO" id="GO:0005829">
    <property type="term" value="C:cytosol"/>
    <property type="evidence" value="ECO:0007669"/>
    <property type="project" value="TreeGrafter"/>
</dbReference>
<dbReference type="PANTHER" id="PTHR46499">
    <property type="entry name" value="QUEUINE TRNA-RIBOSYLTRANSFERASE"/>
    <property type="match status" value="1"/>
</dbReference>
<gene>
    <name evidence="5" type="ORF">U27_05343</name>
</gene>
<dbReference type="PANTHER" id="PTHR46499:SF1">
    <property type="entry name" value="QUEUINE TRNA-RIBOSYLTRANSFERASE"/>
    <property type="match status" value="1"/>
</dbReference>
<keyword evidence="2 5" id="KW-0808">Transferase</keyword>
<dbReference type="AlphaFoldDB" id="A0A081C1B4"/>
<dbReference type="Proteomes" id="UP000030661">
    <property type="component" value="Unassembled WGS sequence"/>
</dbReference>
<feature type="domain" description="tRNA-guanine(15) transglycosylase-like" evidence="4">
    <location>
        <begin position="14"/>
        <end position="364"/>
    </location>
</feature>
<dbReference type="SUPFAM" id="SSF51713">
    <property type="entry name" value="tRNA-guanine transglycosylase"/>
    <property type="match status" value="1"/>
</dbReference>
<evidence type="ECO:0000256" key="2">
    <source>
        <dbReference type="ARBA" id="ARBA00022679"/>
    </source>
</evidence>
<name>A0A081C1B4_VECG1</name>
<protein>
    <submittedName>
        <fullName evidence="5">Queuine tRNA-ribosyltransferase 1</fullName>
    </submittedName>
</protein>
<dbReference type="Gene3D" id="3.20.20.105">
    <property type="entry name" value="Queuine tRNA-ribosyltransferase-like"/>
    <property type="match status" value="1"/>
</dbReference>
<keyword evidence="3" id="KW-0819">tRNA processing</keyword>
<evidence type="ECO:0000313" key="6">
    <source>
        <dbReference type="Proteomes" id="UP000030661"/>
    </source>
</evidence>
<dbReference type="EMBL" id="DF820467">
    <property type="protein sequence ID" value="GAK58369.1"/>
    <property type="molecule type" value="Genomic_DNA"/>
</dbReference>
<accession>A0A081C1B4</accession>
<dbReference type="HOGENOM" id="CLU_022060_0_1_0"/>
<keyword evidence="1" id="KW-0328">Glycosyltransferase</keyword>
<dbReference type="Pfam" id="PF01702">
    <property type="entry name" value="TGT"/>
    <property type="match status" value="1"/>
</dbReference>
<proteinExistence type="predicted"/>
<dbReference type="NCBIfam" id="TIGR00430">
    <property type="entry name" value="Q_tRNA_tgt"/>
    <property type="match status" value="1"/>
</dbReference>
<dbReference type="NCBIfam" id="TIGR00449">
    <property type="entry name" value="tgt_general"/>
    <property type="match status" value="1"/>
</dbReference>
<dbReference type="GO" id="GO:0008616">
    <property type="term" value="P:tRNA queuosine(34) biosynthetic process"/>
    <property type="evidence" value="ECO:0007669"/>
    <property type="project" value="TreeGrafter"/>
</dbReference>
<evidence type="ECO:0000313" key="5">
    <source>
        <dbReference type="EMBL" id="GAK58369.1"/>
    </source>
</evidence>